<evidence type="ECO:0000313" key="2">
    <source>
        <dbReference type="Proteomes" id="UP000516305"/>
    </source>
</evidence>
<keyword evidence="2" id="KW-1185">Reference proteome</keyword>
<name>A0A7H0VIF1_9FLAO</name>
<dbReference type="Proteomes" id="UP000516305">
    <property type="component" value="Chromosome"/>
</dbReference>
<organism evidence="1 2">
    <name type="scientific">Croceimicrobium hydrocarbonivorans</name>
    <dbReference type="NCBI Taxonomy" id="2761580"/>
    <lineage>
        <taxon>Bacteria</taxon>
        <taxon>Pseudomonadati</taxon>
        <taxon>Bacteroidota</taxon>
        <taxon>Flavobacteriia</taxon>
        <taxon>Flavobacteriales</taxon>
        <taxon>Owenweeksiaceae</taxon>
        <taxon>Croceimicrobium</taxon>
    </lineage>
</organism>
<reference evidence="1 2" key="1">
    <citation type="submission" date="2020-08" db="EMBL/GenBank/DDBJ databases">
        <title>Croceimicrobium hydrocarbonivorans gen. nov., sp. nov., a novel marine bacterium isolated from a bacterial consortium that degrades polyethylene terephthalate.</title>
        <authorList>
            <person name="Liu R."/>
        </authorList>
    </citation>
    <scope>NUCLEOTIDE SEQUENCE [LARGE SCALE GENOMIC DNA]</scope>
    <source>
        <strain evidence="1 2">A20-9</strain>
    </source>
</reference>
<dbReference type="RefSeq" id="WP_210760026.1">
    <property type="nucleotide sequence ID" value="NZ_CP060139.1"/>
</dbReference>
<gene>
    <name evidence="1" type="ORF">H4K34_06570</name>
</gene>
<accession>A0A7H0VIF1</accession>
<evidence type="ECO:0000313" key="1">
    <source>
        <dbReference type="EMBL" id="QNR25499.1"/>
    </source>
</evidence>
<dbReference type="EMBL" id="CP060139">
    <property type="protein sequence ID" value="QNR25499.1"/>
    <property type="molecule type" value="Genomic_DNA"/>
</dbReference>
<sequence length="209" mass="24627">MNKILIIIVIIISFNGISWCQVSEDVAEEIYGAIEVRATIEYFEVNPQNYFWVNSFRHYVQPFLNREYSAIRFSARPFDSIKVTCQTGEDEYIRFYKYWIYPKKDTVTGGRWIIPGSLRLKGFEKGVIGLKCDGQVDLVSGYFFAPDLYYFKFDYWEKNHGGELDELVRIYFYHLQPSGIEVSRDKIEFDSDLNGDHYTYEVLDNTVIN</sequence>
<proteinExistence type="predicted"/>
<dbReference type="KEGG" id="chyd:H4K34_06570"/>
<dbReference type="AlphaFoldDB" id="A0A7H0VIF1"/>
<protein>
    <submittedName>
        <fullName evidence="1">Uncharacterized protein</fullName>
    </submittedName>
</protein>